<dbReference type="OrthoDB" id="9799441at2"/>
<keyword evidence="8" id="KW-0997">Cell inner membrane</keyword>
<name>A0A4V5NU40_9GAMM</name>
<proteinExistence type="inferred from homology"/>
<evidence type="ECO:0000256" key="10">
    <source>
        <dbReference type="ARBA" id="ARBA00022617"/>
    </source>
</evidence>
<comment type="cofactor">
    <cofactor evidence="18">
        <name>heme</name>
        <dbReference type="ChEBI" id="CHEBI:30413"/>
    </cofactor>
    <text evidence="18">The heme is bound between the two transmembrane subunits.</text>
</comment>
<keyword evidence="21" id="KW-1185">Reference proteome</keyword>
<keyword evidence="14 19" id="KW-1133">Transmembrane helix</keyword>
<sequence>MKKQRPVNLDLTTIKFPAAAKASILHRVSGVMMFFAVGILIWALSVSLSSAEGFATIESYLQGFFFKFIIWGIVSALIYHLVGGIRHLIMDMGHLEEKGSGQTSGNVVIALWLLLSVVAGVWLW</sequence>
<dbReference type="SUPFAM" id="SSF81343">
    <property type="entry name" value="Fumarate reductase respiratory complex transmembrane subunits"/>
    <property type="match status" value="1"/>
</dbReference>
<evidence type="ECO:0000256" key="18">
    <source>
        <dbReference type="PIRSR" id="PIRSR000178-1"/>
    </source>
</evidence>
<accession>A0A4V5NU40</accession>
<evidence type="ECO:0000256" key="3">
    <source>
        <dbReference type="ARBA" id="ARBA00005163"/>
    </source>
</evidence>
<dbReference type="GO" id="GO:0046872">
    <property type="term" value="F:metal ion binding"/>
    <property type="evidence" value="ECO:0007669"/>
    <property type="project" value="UniProtKB-KW"/>
</dbReference>
<evidence type="ECO:0000256" key="9">
    <source>
        <dbReference type="ARBA" id="ARBA00022532"/>
    </source>
</evidence>
<organism evidence="20 21">
    <name type="scientific">Thalassotalea mangrovi</name>
    <dbReference type="NCBI Taxonomy" id="2572245"/>
    <lineage>
        <taxon>Bacteria</taxon>
        <taxon>Pseudomonadati</taxon>
        <taxon>Pseudomonadota</taxon>
        <taxon>Gammaproteobacteria</taxon>
        <taxon>Alteromonadales</taxon>
        <taxon>Colwelliaceae</taxon>
        <taxon>Thalassotalea</taxon>
    </lineage>
</organism>
<evidence type="ECO:0000256" key="1">
    <source>
        <dbReference type="ARBA" id="ARBA00004050"/>
    </source>
</evidence>
<dbReference type="GO" id="GO:0006099">
    <property type="term" value="P:tricarboxylic acid cycle"/>
    <property type="evidence" value="ECO:0007669"/>
    <property type="project" value="UniProtKB-KW"/>
</dbReference>
<evidence type="ECO:0000256" key="7">
    <source>
        <dbReference type="ARBA" id="ARBA00022475"/>
    </source>
</evidence>
<feature type="transmembrane region" description="Helical" evidence="19">
    <location>
        <begin position="103"/>
        <end position="123"/>
    </location>
</feature>
<keyword evidence="11 19" id="KW-0812">Transmembrane</keyword>
<feature type="transmembrane region" description="Helical" evidence="19">
    <location>
        <begin position="24"/>
        <end position="44"/>
    </location>
</feature>
<evidence type="ECO:0000256" key="11">
    <source>
        <dbReference type="ARBA" id="ARBA00022692"/>
    </source>
</evidence>
<evidence type="ECO:0000256" key="12">
    <source>
        <dbReference type="ARBA" id="ARBA00022723"/>
    </source>
</evidence>
<keyword evidence="15 18" id="KW-0408">Iron</keyword>
<dbReference type="Gene3D" id="1.20.1300.10">
    <property type="entry name" value="Fumarate reductase/succinate dehydrogenase, transmembrane subunit"/>
    <property type="match status" value="1"/>
</dbReference>
<keyword evidence="16 19" id="KW-0472">Membrane</keyword>
<dbReference type="Pfam" id="PF01127">
    <property type="entry name" value="Sdh_cyt"/>
    <property type="match status" value="1"/>
</dbReference>
<gene>
    <name evidence="20" type="primary">sdhC</name>
    <name evidence="20" type="ORF">E8M12_12105</name>
</gene>
<evidence type="ECO:0000256" key="14">
    <source>
        <dbReference type="ARBA" id="ARBA00022989"/>
    </source>
</evidence>
<evidence type="ECO:0000256" key="5">
    <source>
        <dbReference type="ARBA" id="ARBA00020076"/>
    </source>
</evidence>
<feature type="transmembrane region" description="Helical" evidence="19">
    <location>
        <begin position="64"/>
        <end position="82"/>
    </location>
</feature>
<evidence type="ECO:0000256" key="8">
    <source>
        <dbReference type="ARBA" id="ARBA00022519"/>
    </source>
</evidence>
<dbReference type="InterPro" id="IPR014314">
    <property type="entry name" value="Succ_DH_cytb556"/>
</dbReference>
<evidence type="ECO:0000256" key="16">
    <source>
        <dbReference type="ARBA" id="ARBA00023136"/>
    </source>
</evidence>
<evidence type="ECO:0000256" key="6">
    <source>
        <dbReference type="ARBA" id="ARBA00022448"/>
    </source>
</evidence>
<evidence type="ECO:0000256" key="13">
    <source>
        <dbReference type="ARBA" id="ARBA00022982"/>
    </source>
</evidence>
<dbReference type="CDD" id="cd03499">
    <property type="entry name" value="SQR_TypeC_SdhC"/>
    <property type="match status" value="1"/>
</dbReference>
<dbReference type="InterPro" id="IPR000701">
    <property type="entry name" value="SuccDH_FuR_B_TM-su"/>
</dbReference>
<evidence type="ECO:0000256" key="4">
    <source>
        <dbReference type="ARBA" id="ARBA00007244"/>
    </source>
</evidence>
<comment type="pathway">
    <text evidence="3">Carbohydrate metabolism; tricarboxylic acid cycle.</text>
</comment>
<comment type="subcellular location">
    <subcellularLocation>
        <location evidence="2">Cell inner membrane</location>
        <topology evidence="2">Multi-pass membrane protein</topology>
    </subcellularLocation>
</comment>
<keyword evidence="10 18" id="KW-0349">Heme</keyword>
<evidence type="ECO:0000256" key="2">
    <source>
        <dbReference type="ARBA" id="ARBA00004429"/>
    </source>
</evidence>
<dbReference type="Proteomes" id="UP000307999">
    <property type="component" value="Unassembled WGS sequence"/>
</dbReference>
<comment type="subunit">
    <text evidence="17">Part of an enzyme complex containing four subunits: a flavoprotein, an iron-sulfur protein, plus two membrane-anchoring proteins, SdhC and SdhD. The complex can form homotrimers.</text>
</comment>
<keyword evidence="6" id="KW-0813">Transport</keyword>
<keyword evidence="7" id="KW-1003">Cell membrane</keyword>
<dbReference type="InterPro" id="IPR018495">
    <property type="entry name" value="Succ_DH_cyt_bsu_CS"/>
</dbReference>
<keyword evidence="9" id="KW-0816">Tricarboxylic acid cycle</keyword>
<dbReference type="InterPro" id="IPR034804">
    <property type="entry name" value="SQR/QFR_C/D"/>
</dbReference>
<dbReference type="GO" id="GO:0009055">
    <property type="term" value="F:electron transfer activity"/>
    <property type="evidence" value="ECO:0007669"/>
    <property type="project" value="InterPro"/>
</dbReference>
<evidence type="ECO:0000256" key="17">
    <source>
        <dbReference type="ARBA" id="ARBA00025912"/>
    </source>
</evidence>
<comment type="similarity">
    <text evidence="4">Belongs to the cytochrome b560 family.</text>
</comment>
<dbReference type="EMBL" id="SWDB01000029">
    <property type="protein sequence ID" value="TKB44389.1"/>
    <property type="molecule type" value="Genomic_DNA"/>
</dbReference>
<dbReference type="RefSeq" id="WP_136736406.1">
    <property type="nucleotide sequence ID" value="NZ_SWDB01000029.1"/>
</dbReference>
<evidence type="ECO:0000313" key="21">
    <source>
        <dbReference type="Proteomes" id="UP000307999"/>
    </source>
</evidence>
<dbReference type="PROSITE" id="PS01001">
    <property type="entry name" value="SDH_CYT_2"/>
    <property type="match status" value="1"/>
</dbReference>
<dbReference type="PANTHER" id="PTHR10978:SF5">
    <property type="entry name" value="SUCCINATE DEHYDROGENASE CYTOCHROME B560 SUBUNIT, MITOCHONDRIAL"/>
    <property type="match status" value="1"/>
</dbReference>
<protein>
    <recommendedName>
        <fullName evidence="5">Succinate dehydrogenase cytochrome b556 subunit</fullName>
    </recommendedName>
</protein>
<keyword evidence="13" id="KW-0249">Electron transport</keyword>
<dbReference type="PANTHER" id="PTHR10978">
    <property type="entry name" value="SUCCINATE DEHYDROGENASE CYTOCHROME B560 SUBUNIT"/>
    <property type="match status" value="1"/>
</dbReference>
<dbReference type="GO" id="GO:0005886">
    <property type="term" value="C:plasma membrane"/>
    <property type="evidence" value="ECO:0007669"/>
    <property type="project" value="UniProtKB-SubCell"/>
</dbReference>
<dbReference type="FunFam" id="1.20.1300.10:FF:000005">
    <property type="entry name" value="Succinate dehydrogenase cytochrome b556 subunit"/>
    <property type="match status" value="1"/>
</dbReference>
<dbReference type="PIRSF" id="PIRSF000178">
    <property type="entry name" value="SDH_cyt_b560"/>
    <property type="match status" value="1"/>
</dbReference>
<dbReference type="AlphaFoldDB" id="A0A4V5NU40"/>
<evidence type="ECO:0000313" key="20">
    <source>
        <dbReference type="EMBL" id="TKB44389.1"/>
    </source>
</evidence>
<feature type="binding site" description="axial binding residue" evidence="18">
    <location>
        <position position="80"/>
    </location>
    <ligand>
        <name>heme</name>
        <dbReference type="ChEBI" id="CHEBI:30413"/>
        <note>ligand shared with second transmembrane subunit</note>
    </ligand>
    <ligandPart>
        <name>Fe</name>
        <dbReference type="ChEBI" id="CHEBI:18248"/>
    </ligandPart>
</feature>
<comment type="function">
    <text evidence="1">Membrane-anchoring subunit of succinate dehydrogenase (SDH).</text>
</comment>
<evidence type="ECO:0000256" key="15">
    <source>
        <dbReference type="ARBA" id="ARBA00023004"/>
    </source>
</evidence>
<reference evidence="20 21" key="1">
    <citation type="submission" date="2019-04" db="EMBL/GenBank/DDBJ databases">
        <title>Thalassotalea guangxiensis sp. nov., isolated from sediment of the coastal wetland.</title>
        <authorList>
            <person name="Zheng S."/>
            <person name="Zhang D."/>
        </authorList>
    </citation>
    <scope>NUCLEOTIDE SEQUENCE [LARGE SCALE GENOMIC DNA]</scope>
    <source>
        <strain evidence="20 21">ZS-4</strain>
    </source>
</reference>
<keyword evidence="12 18" id="KW-0479">Metal-binding</keyword>
<dbReference type="NCBIfam" id="TIGR02970">
    <property type="entry name" value="succ_dehyd_cytB"/>
    <property type="match status" value="1"/>
</dbReference>
<evidence type="ECO:0000256" key="19">
    <source>
        <dbReference type="SAM" id="Phobius"/>
    </source>
</evidence>
<comment type="caution">
    <text evidence="20">The sequence shown here is derived from an EMBL/GenBank/DDBJ whole genome shotgun (WGS) entry which is preliminary data.</text>
</comment>